<dbReference type="EMBL" id="CAEZTE010000020">
    <property type="protein sequence ID" value="CAB4561053.1"/>
    <property type="molecule type" value="Genomic_DNA"/>
</dbReference>
<name>A0A6J6HM48_9ZZZZ</name>
<protein>
    <submittedName>
        <fullName evidence="2">Unannotated protein</fullName>
    </submittedName>
</protein>
<dbReference type="AlphaFoldDB" id="A0A6J6HM48"/>
<organism evidence="2">
    <name type="scientific">freshwater metagenome</name>
    <dbReference type="NCBI Taxonomy" id="449393"/>
    <lineage>
        <taxon>unclassified sequences</taxon>
        <taxon>metagenomes</taxon>
        <taxon>ecological metagenomes</taxon>
    </lineage>
</organism>
<gene>
    <name evidence="1" type="ORF">UFOPK1599_00560</name>
    <name evidence="2" type="ORF">UFOPK1894_00549</name>
    <name evidence="3" type="ORF">UFOPK3883_00626</name>
</gene>
<accession>A0A6J6HM48</accession>
<dbReference type="EMBL" id="CAFBNV010000041">
    <property type="protein sequence ID" value="CAB4964788.1"/>
    <property type="molecule type" value="Genomic_DNA"/>
</dbReference>
<sequence length="182" mass="19652">MSLRRALLILTLPLLLSACARAHGAMEISGVNSIQSNSGQVNSDQVRLDQRQENDLSLLPAVEPAAIEPIINYVDSLNLALGGDLSKLKQAAAAECACLDISSRLASLFTNASLRGQGYKLVKVLINSDGPDQKVFDVVINRAALTKIEKNGGQQQIWSGSEISNQFVVAKRDGVWQLIQIR</sequence>
<dbReference type="PROSITE" id="PS51257">
    <property type="entry name" value="PROKAR_LIPOPROTEIN"/>
    <property type="match status" value="1"/>
</dbReference>
<proteinExistence type="predicted"/>
<evidence type="ECO:0000313" key="1">
    <source>
        <dbReference type="EMBL" id="CAB4561053.1"/>
    </source>
</evidence>
<evidence type="ECO:0000313" key="3">
    <source>
        <dbReference type="EMBL" id="CAB4964788.1"/>
    </source>
</evidence>
<reference evidence="2" key="1">
    <citation type="submission" date="2020-05" db="EMBL/GenBank/DDBJ databases">
        <authorList>
            <person name="Chiriac C."/>
            <person name="Salcher M."/>
            <person name="Ghai R."/>
            <person name="Kavagutti S V."/>
        </authorList>
    </citation>
    <scope>NUCLEOTIDE SEQUENCE</scope>
</reference>
<dbReference type="EMBL" id="CAEZVA010000032">
    <property type="protein sequence ID" value="CAB4614862.1"/>
    <property type="molecule type" value="Genomic_DNA"/>
</dbReference>
<evidence type="ECO:0000313" key="2">
    <source>
        <dbReference type="EMBL" id="CAB4614862.1"/>
    </source>
</evidence>